<protein>
    <submittedName>
        <fullName evidence="1">Uncharacterized protein</fullName>
    </submittedName>
</protein>
<name>A0ABV0ZHZ8_9TELE</name>
<comment type="caution">
    <text evidence="1">The sequence shown here is derived from an EMBL/GenBank/DDBJ whole genome shotgun (WGS) entry which is preliminary data.</text>
</comment>
<accession>A0ABV0ZHZ8</accession>
<organism evidence="1 2">
    <name type="scientific">Ameca splendens</name>
    <dbReference type="NCBI Taxonomy" id="208324"/>
    <lineage>
        <taxon>Eukaryota</taxon>
        <taxon>Metazoa</taxon>
        <taxon>Chordata</taxon>
        <taxon>Craniata</taxon>
        <taxon>Vertebrata</taxon>
        <taxon>Euteleostomi</taxon>
        <taxon>Actinopterygii</taxon>
        <taxon>Neopterygii</taxon>
        <taxon>Teleostei</taxon>
        <taxon>Neoteleostei</taxon>
        <taxon>Acanthomorphata</taxon>
        <taxon>Ovalentaria</taxon>
        <taxon>Atherinomorphae</taxon>
        <taxon>Cyprinodontiformes</taxon>
        <taxon>Goodeidae</taxon>
        <taxon>Ameca</taxon>
    </lineage>
</organism>
<reference evidence="1 2" key="1">
    <citation type="submission" date="2021-06" db="EMBL/GenBank/DDBJ databases">
        <authorList>
            <person name="Palmer J.M."/>
        </authorList>
    </citation>
    <scope>NUCLEOTIDE SEQUENCE [LARGE SCALE GENOMIC DNA]</scope>
    <source>
        <strain evidence="1 2">AS_MEX2019</strain>
        <tissue evidence="1">Muscle</tissue>
    </source>
</reference>
<keyword evidence="2" id="KW-1185">Reference proteome</keyword>
<dbReference type="EMBL" id="JAHRIP010064099">
    <property type="protein sequence ID" value="MEQ2305550.1"/>
    <property type="molecule type" value="Genomic_DNA"/>
</dbReference>
<gene>
    <name evidence="1" type="ORF">AMECASPLE_039021</name>
</gene>
<evidence type="ECO:0000313" key="2">
    <source>
        <dbReference type="Proteomes" id="UP001469553"/>
    </source>
</evidence>
<sequence length="104" mass="11599">MCTSSTSSTDIIVRHTILHFCQESIVYPEKNVPSAKEGSPLPCLPVKKILSISLRDQLTRSIIHNWGDMRKEAPKEDKTQSKSVELCVVPSCFKCSTITPVPKK</sequence>
<evidence type="ECO:0000313" key="1">
    <source>
        <dbReference type="EMBL" id="MEQ2305550.1"/>
    </source>
</evidence>
<proteinExistence type="predicted"/>
<dbReference type="Proteomes" id="UP001469553">
    <property type="component" value="Unassembled WGS sequence"/>
</dbReference>